<evidence type="ECO:0000313" key="6">
    <source>
        <dbReference type="EMBL" id="KAH0631255.1"/>
    </source>
</evidence>
<name>A0ABQ7TN84_PHRPL</name>
<sequence>MKKRRTKQEEEEERKQQRRRRTKKQGRKRQEEEAVAAKGTGRGVKRKKREEEEEVAAEETAICLPACLLPTVKGGISETRIEKRIVITGDADIDHDQVLVQAIKEAKEQHPDMSVTKVVVHQETEIAE</sequence>
<gene>
    <name evidence="6" type="ORF">JD844_005516</name>
</gene>
<dbReference type="EMBL" id="JAIPUX010000035">
    <property type="protein sequence ID" value="KAH0631255.1"/>
    <property type="molecule type" value="Genomic_DNA"/>
</dbReference>
<organism evidence="6 7">
    <name type="scientific">Phrynosoma platyrhinos</name>
    <name type="common">Desert horned lizard</name>
    <dbReference type="NCBI Taxonomy" id="52577"/>
    <lineage>
        <taxon>Eukaryota</taxon>
        <taxon>Metazoa</taxon>
        <taxon>Chordata</taxon>
        <taxon>Craniata</taxon>
        <taxon>Vertebrata</taxon>
        <taxon>Euteleostomi</taxon>
        <taxon>Lepidosauria</taxon>
        <taxon>Squamata</taxon>
        <taxon>Bifurcata</taxon>
        <taxon>Unidentata</taxon>
        <taxon>Episquamata</taxon>
        <taxon>Toxicofera</taxon>
        <taxon>Iguania</taxon>
        <taxon>Phrynosomatidae</taxon>
        <taxon>Phrynosomatinae</taxon>
        <taxon>Phrynosoma</taxon>
    </lineage>
</organism>
<evidence type="ECO:0000259" key="5">
    <source>
        <dbReference type="Pfam" id="PF05902"/>
    </source>
</evidence>
<dbReference type="InterPro" id="IPR008379">
    <property type="entry name" value="Band_4.1_C"/>
</dbReference>
<feature type="domain" description="Band 4.1 C-terminal" evidence="5">
    <location>
        <begin position="55"/>
        <end position="125"/>
    </location>
</feature>
<feature type="region of interest" description="Disordered" evidence="4">
    <location>
        <begin position="1"/>
        <end position="56"/>
    </location>
</feature>
<dbReference type="Proteomes" id="UP000826234">
    <property type="component" value="Unassembled WGS sequence"/>
</dbReference>
<comment type="caution">
    <text evidence="6">The sequence shown here is derived from an EMBL/GenBank/DDBJ whole genome shotgun (WGS) entry which is preliminary data.</text>
</comment>
<evidence type="ECO:0000256" key="3">
    <source>
        <dbReference type="ARBA" id="ARBA00023212"/>
    </source>
</evidence>
<proteinExistence type="predicted"/>
<reference evidence="6 7" key="1">
    <citation type="journal article" date="2022" name="Gigascience">
        <title>A chromosome-level genome assembly and annotation of the desert horned lizard, Phrynosoma platyrhinos, provides insight into chromosomal rearrangements among reptiles.</title>
        <authorList>
            <person name="Koochekian N."/>
            <person name="Ascanio A."/>
            <person name="Farleigh K."/>
            <person name="Card D.C."/>
            <person name="Schield D.R."/>
            <person name="Castoe T.A."/>
            <person name="Jezkova T."/>
        </authorList>
    </citation>
    <scope>NUCLEOTIDE SEQUENCE [LARGE SCALE GENOMIC DNA]</scope>
    <source>
        <strain evidence="6">NK-2021</strain>
    </source>
</reference>
<evidence type="ECO:0000256" key="1">
    <source>
        <dbReference type="ARBA" id="ARBA00004245"/>
    </source>
</evidence>
<feature type="compositionally biased region" description="Basic residues" evidence="4">
    <location>
        <begin position="16"/>
        <end position="27"/>
    </location>
</feature>
<keyword evidence="2" id="KW-0963">Cytoplasm</keyword>
<evidence type="ECO:0000313" key="7">
    <source>
        <dbReference type="Proteomes" id="UP000826234"/>
    </source>
</evidence>
<evidence type="ECO:0000256" key="2">
    <source>
        <dbReference type="ARBA" id="ARBA00022490"/>
    </source>
</evidence>
<keyword evidence="7" id="KW-1185">Reference proteome</keyword>
<comment type="subcellular location">
    <subcellularLocation>
        <location evidence="1">Cytoplasm</location>
        <location evidence="1">Cytoskeleton</location>
    </subcellularLocation>
</comment>
<accession>A0ABQ7TN84</accession>
<dbReference type="Pfam" id="PF05902">
    <property type="entry name" value="4_1_CTD"/>
    <property type="match status" value="1"/>
</dbReference>
<protein>
    <recommendedName>
        <fullName evidence="5">Band 4.1 C-terminal domain-containing protein</fullName>
    </recommendedName>
</protein>
<dbReference type="PANTHER" id="PTHR23280:SF12">
    <property type="entry name" value="PROTEIN 4.1"/>
    <property type="match status" value="1"/>
</dbReference>
<evidence type="ECO:0000256" key="4">
    <source>
        <dbReference type="SAM" id="MobiDB-lite"/>
    </source>
</evidence>
<dbReference type="PANTHER" id="PTHR23280">
    <property type="entry name" value="4.1 G PROTEIN"/>
    <property type="match status" value="1"/>
</dbReference>
<keyword evidence="3" id="KW-0206">Cytoskeleton</keyword>